<dbReference type="OrthoDB" id="10059571at2759"/>
<evidence type="ECO:0000256" key="4">
    <source>
        <dbReference type="ARBA" id="ARBA00022692"/>
    </source>
</evidence>
<keyword evidence="3" id="KW-0597">Phosphoprotein</keyword>
<dbReference type="RefSeq" id="XP_007935420.2">
    <property type="nucleotide sequence ID" value="XM_007937229.2"/>
</dbReference>
<evidence type="ECO:0000256" key="2">
    <source>
        <dbReference type="ARBA" id="ARBA00022475"/>
    </source>
</evidence>
<evidence type="ECO:0000256" key="3">
    <source>
        <dbReference type="ARBA" id="ARBA00022553"/>
    </source>
</evidence>
<sequence>MSEEVTYADLNFQYSSKTKNIQESDNLEKKAPSTPSQLWCQMTLALTLLCLLLLIGLGILGSIYYRTMKIQMEKLNNLKNIKYDLQTNISLQQTSIMNLSITLQNMATELCREILKSQKEHKCKPCPENWKWHENTCYGLSDGTETWQNSERICSAQNASLLKIKSQSVLNFIKLQIQSTYWVGLSPQKDNKEWSELDDRILSSDWFTGNVKHLNYGMYCGCIDKAYVHYKYCTSAKKFICEKLANTVKIETYFAYPTMSEEVTLADLKFQYPRKTETIQEFDNLKKKVYNLMTAITIIDCATLPLIKFLSILKIEMGKLNRLQDIKEELQRIHFTTGDQHGLLHHIAAKYSHKIMS</sequence>
<keyword evidence="5" id="KW-0430">Lectin</keyword>
<dbReference type="PANTHER" id="PTHR47647">
    <property type="entry name" value="C-TYPE LECTIN DOMAIN FAMILY 12 MEMBER B"/>
    <property type="match status" value="1"/>
</dbReference>
<evidence type="ECO:0000313" key="13">
    <source>
        <dbReference type="RefSeq" id="XP_007935420.2"/>
    </source>
</evidence>
<evidence type="ECO:0000256" key="1">
    <source>
        <dbReference type="ARBA" id="ARBA00004401"/>
    </source>
</evidence>
<keyword evidence="6" id="KW-0735">Signal-anchor</keyword>
<dbReference type="InterPro" id="IPR016187">
    <property type="entry name" value="CTDL_fold"/>
</dbReference>
<name>A0A8B6ZIB0_ORYAF</name>
<keyword evidence="11" id="KW-0325">Glycoprotein</keyword>
<dbReference type="InterPro" id="IPR001304">
    <property type="entry name" value="C-type_lectin-like"/>
</dbReference>
<keyword evidence="7" id="KW-1133">Transmembrane helix</keyword>
<evidence type="ECO:0000313" key="12">
    <source>
        <dbReference type="Proteomes" id="UP000694850"/>
    </source>
</evidence>
<dbReference type="Gene3D" id="3.10.100.10">
    <property type="entry name" value="Mannose-Binding Protein A, subunit A"/>
    <property type="match status" value="1"/>
</dbReference>
<evidence type="ECO:0000256" key="6">
    <source>
        <dbReference type="ARBA" id="ARBA00022968"/>
    </source>
</evidence>
<dbReference type="Pfam" id="PF00059">
    <property type="entry name" value="Lectin_C"/>
    <property type="match status" value="1"/>
</dbReference>
<dbReference type="GO" id="GO:0030545">
    <property type="term" value="F:signaling receptor regulator activity"/>
    <property type="evidence" value="ECO:0007669"/>
    <property type="project" value="InterPro"/>
</dbReference>
<dbReference type="InterPro" id="IPR016186">
    <property type="entry name" value="C-type_lectin-like/link_sf"/>
</dbReference>
<reference evidence="13" key="1">
    <citation type="submission" date="2025-08" db="UniProtKB">
        <authorList>
            <consortium name="RefSeq"/>
        </authorList>
    </citation>
    <scope>IDENTIFICATION</scope>
</reference>
<keyword evidence="8" id="KW-0472">Membrane</keyword>
<evidence type="ECO:0000256" key="11">
    <source>
        <dbReference type="ARBA" id="ARBA00023180"/>
    </source>
</evidence>
<keyword evidence="4" id="KW-0812">Transmembrane</keyword>
<protein>
    <submittedName>
        <fullName evidence="13">C-type lectin domain family 12 member A-like</fullName>
    </submittedName>
</protein>
<dbReference type="GeneID" id="103193927"/>
<evidence type="ECO:0000256" key="7">
    <source>
        <dbReference type="ARBA" id="ARBA00022989"/>
    </source>
</evidence>
<dbReference type="InterPro" id="IPR033992">
    <property type="entry name" value="NKR-like_CTLD"/>
</dbReference>
<keyword evidence="2" id="KW-1003">Cell membrane</keyword>
<dbReference type="PROSITE" id="PS50041">
    <property type="entry name" value="C_TYPE_LECTIN_2"/>
    <property type="match status" value="1"/>
</dbReference>
<gene>
    <name evidence="13" type="primary">LOC103193927</name>
</gene>
<accession>A0A8B6ZIB0</accession>
<keyword evidence="9" id="KW-1015">Disulfide bond</keyword>
<dbReference type="Proteomes" id="UP000694850">
    <property type="component" value="Unplaced"/>
</dbReference>
<dbReference type="InterPro" id="IPR042916">
    <property type="entry name" value="CLEC12A/B"/>
</dbReference>
<evidence type="ECO:0000256" key="8">
    <source>
        <dbReference type="ARBA" id="ARBA00023136"/>
    </source>
</evidence>
<keyword evidence="10" id="KW-0675">Receptor</keyword>
<dbReference type="GO" id="GO:0030246">
    <property type="term" value="F:carbohydrate binding"/>
    <property type="evidence" value="ECO:0007669"/>
    <property type="project" value="UniProtKB-KW"/>
</dbReference>
<comment type="subcellular location">
    <subcellularLocation>
        <location evidence="1">Cell membrane</location>
        <topology evidence="1">Single-pass type II membrane protein</topology>
    </subcellularLocation>
</comment>
<proteinExistence type="predicted"/>
<keyword evidence="12" id="KW-1185">Reference proteome</keyword>
<evidence type="ECO:0000256" key="10">
    <source>
        <dbReference type="ARBA" id="ARBA00023170"/>
    </source>
</evidence>
<dbReference type="AlphaFoldDB" id="A0A8B6ZIB0"/>
<dbReference type="CDD" id="cd03593">
    <property type="entry name" value="CLECT_NK_receptors_like"/>
    <property type="match status" value="1"/>
</dbReference>
<dbReference type="PANTHER" id="PTHR47647:SF2">
    <property type="entry name" value="C-TYPE LECTIN DOMAIN FAMILY 12 MEMBER A"/>
    <property type="match status" value="1"/>
</dbReference>
<dbReference type="SMART" id="SM00034">
    <property type="entry name" value="CLECT"/>
    <property type="match status" value="1"/>
</dbReference>
<dbReference type="SUPFAM" id="SSF56436">
    <property type="entry name" value="C-type lectin-like"/>
    <property type="match status" value="1"/>
</dbReference>
<dbReference type="GO" id="GO:0005886">
    <property type="term" value="C:plasma membrane"/>
    <property type="evidence" value="ECO:0007669"/>
    <property type="project" value="UniProtKB-SubCell"/>
</dbReference>
<evidence type="ECO:0000256" key="9">
    <source>
        <dbReference type="ARBA" id="ARBA00023157"/>
    </source>
</evidence>
<organism evidence="12 13">
    <name type="scientific">Orycteropus afer afer</name>
    <dbReference type="NCBI Taxonomy" id="1230840"/>
    <lineage>
        <taxon>Eukaryota</taxon>
        <taxon>Metazoa</taxon>
        <taxon>Chordata</taxon>
        <taxon>Craniata</taxon>
        <taxon>Vertebrata</taxon>
        <taxon>Euteleostomi</taxon>
        <taxon>Mammalia</taxon>
        <taxon>Eutheria</taxon>
        <taxon>Afrotheria</taxon>
        <taxon>Tubulidentata</taxon>
        <taxon>Orycteropodidae</taxon>
        <taxon>Orycteropus</taxon>
    </lineage>
</organism>
<evidence type="ECO:0000256" key="5">
    <source>
        <dbReference type="ARBA" id="ARBA00022734"/>
    </source>
</evidence>